<accession>A0A9D1HI72</accession>
<evidence type="ECO:0000313" key="11">
    <source>
        <dbReference type="EMBL" id="HIU09729.1"/>
    </source>
</evidence>
<sequence length="349" mass="36815">MGAESALLLDMMTGQVLWEHNGYEELPPASTTKVLTALLALDIAPLERECIVTSKAAAVGESSVGLLAGESFTLGELLDAALLKSANDACYAIAEGVVGSELFFVRLMNLKADALGLFGASLQNTNGLPAEGHTLSCYELAILSREAMRNEEFRSRVGSSYGEMTGGSYNRSLKNTNKLLAMDDSVTGIKTGTTNAAGACLVSSMERNGRGVIAVVLHSPNRYNESLNLLNYGIDEFKNVTLLTRGKQLGWFSAGGGGVLLPAVAAVDLTVTVPMDVAGLETAYCWREMGELDAIKAGDLLGTLSVTYQGELLGQVNLLAGASYQPPGWRVNAARLATALKRILPFGGE</sequence>
<keyword evidence="4" id="KW-0133">Cell shape</keyword>
<keyword evidence="11" id="KW-0645">Protease</keyword>
<keyword evidence="3" id="KW-0378">Hydrolase</keyword>
<comment type="caution">
    <text evidence="11">The sequence shown here is derived from an EMBL/GenBank/DDBJ whole genome shotgun (WGS) entry which is preliminary data.</text>
</comment>
<evidence type="ECO:0000256" key="3">
    <source>
        <dbReference type="ARBA" id="ARBA00022801"/>
    </source>
</evidence>
<dbReference type="Gene3D" id="3.40.710.10">
    <property type="entry name" value="DD-peptidase/beta-lactamase superfamily"/>
    <property type="match status" value="1"/>
</dbReference>
<dbReference type="AlphaFoldDB" id="A0A9D1HI72"/>
<dbReference type="GO" id="GO:0009252">
    <property type="term" value="P:peptidoglycan biosynthetic process"/>
    <property type="evidence" value="ECO:0007669"/>
    <property type="project" value="UniProtKB-KW"/>
</dbReference>
<dbReference type="PANTHER" id="PTHR21581:SF6">
    <property type="entry name" value="TRAFFICKING PROTEIN PARTICLE COMPLEX SUBUNIT 12"/>
    <property type="match status" value="1"/>
</dbReference>
<feature type="active site" description="Proton acceptor" evidence="7">
    <location>
        <position position="33"/>
    </location>
</feature>
<dbReference type="InterPro" id="IPR012338">
    <property type="entry name" value="Beta-lactam/transpept-like"/>
</dbReference>
<name>A0A9D1HI72_9FIRM</name>
<evidence type="ECO:0000256" key="9">
    <source>
        <dbReference type="RuleBase" id="RU004016"/>
    </source>
</evidence>
<dbReference type="GO" id="GO:0071555">
    <property type="term" value="P:cell wall organization"/>
    <property type="evidence" value="ECO:0007669"/>
    <property type="project" value="UniProtKB-KW"/>
</dbReference>
<protein>
    <submittedName>
        <fullName evidence="11">D-alanyl-D-alanine carboxypeptidase</fullName>
    </submittedName>
</protein>
<feature type="active site" evidence="7">
    <location>
        <position position="85"/>
    </location>
</feature>
<dbReference type="InterPro" id="IPR018044">
    <property type="entry name" value="Peptidase_S11"/>
</dbReference>
<evidence type="ECO:0000313" key="12">
    <source>
        <dbReference type="Proteomes" id="UP000824124"/>
    </source>
</evidence>
<evidence type="ECO:0000256" key="2">
    <source>
        <dbReference type="ARBA" id="ARBA00022729"/>
    </source>
</evidence>
<evidence type="ECO:0000256" key="7">
    <source>
        <dbReference type="PIRSR" id="PIRSR618044-1"/>
    </source>
</evidence>
<evidence type="ECO:0000256" key="6">
    <source>
        <dbReference type="ARBA" id="ARBA00023316"/>
    </source>
</evidence>
<keyword evidence="6" id="KW-0961">Cell wall biogenesis/degradation</keyword>
<evidence type="ECO:0000256" key="5">
    <source>
        <dbReference type="ARBA" id="ARBA00022984"/>
    </source>
</evidence>
<comment type="similarity">
    <text evidence="1 9">Belongs to the peptidase S11 family.</text>
</comment>
<feature type="domain" description="Peptidase S11 D-alanyl-D-alanine carboxypeptidase A N-terminal" evidence="10">
    <location>
        <begin position="3"/>
        <end position="219"/>
    </location>
</feature>
<dbReference type="GO" id="GO:0006508">
    <property type="term" value="P:proteolysis"/>
    <property type="evidence" value="ECO:0007669"/>
    <property type="project" value="InterPro"/>
</dbReference>
<dbReference type="GO" id="GO:0009002">
    <property type="term" value="F:serine-type D-Ala-D-Ala carboxypeptidase activity"/>
    <property type="evidence" value="ECO:0007669"/>
    <property type="project" value="InterPro"/>
</dbReference>
<keyword evidence="5" id="KW-0573">Peptidoglycan synthesis</keyword>
<gene>
    <name evidence="11" type="ORF">IAB00_00520</name>
</gene>
<evidence type="ECO:0000259" key="10">
    <source>
        <dbReference type="Pfam" id="PF00768"/>
    </source>
</evidence>
<proteinExistence type="inferred from homology"/>
<organism evidence="11 12">
    <name type="scientific">Candidatus Avidehalobacter gallistercoris</name>
    <dbReference type="NCBI Taxonomy" id="2840694"/>
    <lineage>
        <taxon>Bacteria</taxon>
        <taxon>Bacillati</taxon>
        <taxon>Bacillota</taxon>
        <taxon>Clostridia</taxon>
        <taxon>Eubacteriales</taxon>
        <taxon>Peptococcaceae</taxon>
        <taxon>Peptococcaceae incertae sedis</taxon>
        <taxon>Candidatus Avidehalobacter</taxon>
    </lineage>
</organism>
<dbReference type="PANTHER" id="PTHR21581">
    <property type="entry name" value="D-ALANYL-D-ALANINE CARBOXYPEPTIDASE"/>
    <property type="match status" value="1"/>
</dbReference>
<keyword evidence="2" id="KW-0732">Signal</keyword>
<dbReference type="Pfam" id="PF00768">
    <property type="entry name" value="Peptidase_S11"/>
    <property type="match status" value="1"/>
</dbReference>
<feature type="binding site" evidence="8">
    <location>
        <position position="190"/>
    </location>
    <ligand>
        <name>substrate</name>
    </ligand>
</feature>
<evidence type="ECO:0000256" key="8">
    <source>
        <dbReference type="PIRSR" id="PIRSR618044-2"/>
    </source>
</evidence>
<dbReference type="Proteomes" id="UP000824124">
    <property type="component" value="Unassembled WGS sequence"/>
</dbReference>
<dbReference type="InterPro" id="IPR001967">
    <property type="entry name" value="Peptidase_S11_N"/>
</dbReference>
<dbReference type="PRINTS" id="PR00725">
    <property type="entry name" value="DADACBPTASE1"/>
</dbReference>
<dbReference type="GO" id="GO:0008360">
    <property type="term" value="P:regulation of cell shape"/>
    <property type="evidence" value="ECO:0007669"/>
    <property type="project" value="UniProtKB-KW"/>
</dbReference>
<feature type="active site" description="Acyl-ester intermediate" evidence="7">
    <location>
        <position position="30"/>
    </location>
</feature>
<evidence type="ECO:0000256" key="1">
    <source>
        <dbReference type="ARBA" id="ARBA00007164"/>
    </source>
</evidence>
<keyword evidence="11" id="KW-0121">Carboxypeptidase</keyword>
<dbReference type="SUPFAM" id="SSF56601">
    <property type="entry name" value="beta-lactamase/transpeptidase-like"/>
    <property type="match status" value="1"/>
</dbReference>
<reference evidence="11" key="1">
    <citation type="submission" date="2020-10" db="EMBL/GenBank/DDBJ databases">
        <authorList>
            <person name="Gilroy R."/>
        </authorList>
    </citation>
    <scope>NUCLEOTIDE SEQUENCE</scope>
    <source>
        <strain evidence="11">2830</strain>
    </source>
</reference>
<evidence type="ECO:0000256" key="4">
    <source>
        <dbReference type="ARBA" id="ARBA00022960"/>
    </source>
</evidence>
<reference evidence="11" key="2">
    <citation type="journal article" date="2021" name="PeerJ">
        <title>Extensive microbial diversity within the chicken gut microbiome revealed by metagenomics and culture.</title>
        <authorList>
            <person name="Gilroy R."/>
            <person name="Ravi A."/>
            <person name="Getino M."/>
            <person name="Pursley I."/>
            <person name="Horton D.L."/>
            <person name="Alikhan N.F."/>
            <person name="Baker D."/>
            <person name="Gharbi K."/>
            <person name="Hall N."/>
            <person name="Watson M."/>
            <person name="Adriaenssens E.M."/>
            <person name="Foster-Nyarko E."/>
            <person name="Jarju S."/>
            <person name="Secka A."/>
            <person name="Antonio M."/>
            <person name="Oren A."/>
            <person name="Chaudhuri R.R."/>
            <person name="La Ragione R."/>
            <person name="Hildebrand F."/>
            <person name="Pallen M.J."/>
        </authorList>
    </citation>
    <scope>NUCLEOTIDE SEQUENCE</scope>
    <source>
        <strain evidence="11">2830</strain>
    </source>
</reference>
<dbReference type="EMBL" id="DVMH01000004">
    <property type="protein sequence ID" value="HIU09729.1"/>
    <property type="molecule type" value="Genomic_DNA"/>
</dbReference>